<evidence type="ECO:0000313" key="3">
    <source>
        <dbReference type="Proteomes" id="UP000007347"/>
    </source>
</evidence>
<accession>K0NJT8</accession>
<name>K0NJT8_DESTT</name>
<dbReference type="STRING" id="651182.TOL2_C36040"/>
<feature type="compositionally biased region" description="Basic and acidic residues" evidence="1">
    <location>
        <begin position="93"/>
        <end position="114"/>
    </location>
</feature>
<dbReference type="RefSeq" id="WP_014958949.1">
    <property type="nucleotide sequence ID" value="NC_018645.1"/>
</dbReference>
<protein>
    <submittedName>
        <fullName evidence="2">Conserved uncharacterized protein</fullName>
    </submittedName>
</protein>
<dbReference type="KEGG" id="dto:TOL2_C36040"/>
<evidence type="ECO:0000313" key="2">
    <source>
        <dbReference type="EMBL" id="CCK81761.1"/>
    </source>
</evidence>
<dbReference type="AlphaFoldDB" id="K0NJT8"/>
<organism evidence="2 3">
    <name type="scientific">Desulfobacula toluolica (strain DSM 7467 / Tol2)</name>
    <dbReference type="NCBI Taxonomy" id="651182"/>
    <lineage>
        <taxon>Bacteria</taxon>
        <taxon>Pseudomonadati</taxon>
        <taxon>Thermodesulfobacteriota</taxon>
        <taxon>Desulfobacteria</taxon>
        <taxon>Desulfobacterales</taxon>
        <taxon>Desulfobacteraceae</taxon>
        <taxon>Desulfobacula</taxon>
    </lineage>
</organism>
<keyword evidence="3" id="KW-1185">Reference proteome</keyword>
<gene>
    <name evidence="2" type="ordered locus">TOL2_C36040</name>
</gene>
<reference evidence="2 3" key="1">
    <citation type="journal article" date="2013" name="Environ. Microbiol.">
        <title>Complete genome, catabolic sub-proteomes and key-metabolites of Desulfobacula toluolica Tol2, a marine, aromatic compound-degrading, sulfate-reducing bacterium.</title>
        <authorList>
            <person name="Wohlbrand L."/>
            <person name="Jacob J.H."/>
            <person name="Kube M."/>
            <person name="Mussmann M."/>
            <person name="Jarling R."/>
            <person name="Beck A."/>
            <person name="Amann R."/>
            <person name="Wilkes H."/>
            <person name="Reinhardt R."/>
            <person name="Rabus R."/>
        </authorList>
    </citation>
    <scope>NUCLEOTIDE SEQUENCE [LARGE SCALE GENOMIC DNA]</scope>
    <source>
        <strain evidence="3">DSM 7467 / Tol2</strain>
    </source>
</reference>
<proteinExistence type="predicted"/>
<dbReference type="Proteomes" id="UP000007347">
    <property type="component" value="Chromosome"/>
</dbReference>
<feature type="region of interest" description="Disordered" evidence="1">
    <location>
        <begin position="78"/>
        <end position="114"/>
    </location>
</feature>
<dbReference type="EMBL" id="FO203503">
    <property type="protein sequence ID" value="CCK81761.1"/>
    <property type="molecule type" value="Genomic_DNA"/>
</dbReference>
<sequence length="132" mass="15078">MTTVNDVVLIYLEDAPVSFARVESILPDAKKDWYHIKLLMLQIPLQVVTWILKDEYINGLQFHMNGKKMKLEKVESPVEDLPLSNSENPSDLKTPEKIKSGKIKSEKTESEKIGAENKKEAKIISFSDFKKS</sequence>
<dbReference type="HOGENOM" id="CLU_157822_0_0_7"/>
<evidence type="ECO:0000256" key="1">
    <source>
        <dbReference type="SAM" id="MobiDB-lite"/>
    </source>
</evidence>